<comment type="caution">
    <text evidence="1">The sequence shown here is derived from an EMBL/GenBank/DDBJ whole genome shotgun (WGS) entry which is preliminary data.</text>
</comment>
<dbReference type="AlphaFoldDB" id="A0ABD3HJY9"/>
<reference evidence="1 2" key="1">
    <citation type="submission" date="2024-09" db="EMBL/GenBank/DDBJ databases">
        <title>Chromosome-scale assembly of Riccia sorocarpa.</title>
        <authorList>
            <person name="Paukszto L."/>
        </authorList>
    </citation>
    <scope>NUCLEOTIDE SEQUENCE [LARGE SCALE GENOMIC DNA]</scope>
    <source>
        <strain evidence="1">LP-2024</strain>
        <tissue evidence="1">Aerial parts of the thallus</tissue>
    </source>
</reference>
<protein>
    <submittedName>
        <fullName evidence="1">Uncharacterized protein</fullName>
    </submittedName>
</protein>
<accession>A0ABD3HJY9</accession>
<gene>
    <name evidence="1" type="ORF">R1sor_004812</name>
</gene>
<sequence length="324" mass="35645">MPLYGLNGFMLGRASAAIRTEKLREPAVNPPVQMHLCSAKYPGSKSRFNSYVPEQSLSSFLYNPGSIPTWTADAAEELALQSSEDNETKRSEVAELELPRFVEGSSSGSSTEQSTRRLFWLDSSANVSALDKRIQPIAGRRRSYPGGRLRIRMTREASAALSSPILSGAKQRIKSLAAKEGPELDPGLLSLASGDPLIRRVLSTTSSSRRVKSAGARRRRNHIRENMEKETVQNTWRLRKLLNGNYEDHSSGDSPGIKDALQSFGGSWKDLYRKFLAEISASSRSPSKSRISPLVPAVPYSSVTSQPVQGKLVGKVQSRPTLQW</sequence>
<proteinExistence type="predicted"/>
<keyword evidence="2" id="KW-1185">Reference proteome</keyword>
<evidence type="ECO:0000313" key="2">
    <source>
        <dbReference type="Proteomes" id="UP001633002"/>
    </source>
</evidence>
<dbReference type="Proteomes" id="UP001633002">
    <property type="component" value="Unassembled WGS sequence"/>
</dbReference>
<evidence type="ECO:0000313" key="1">
    <source>
        <dbReference type="EMBL" id="KAL3691161.1"/>
    </source>
</evidence>
<organism evidence="1 2">
    <name type="scientific">Riccia sorocarpa</name>
    <dbReference type="NCBI Taxonomy" id="122646"/>
    <lineage>
        <taxon>Eukaryota</taxon>
        <taxon>Viridiplantae</taxon>
        <taxon>Streptophyta</taxon>
        <taxon>Embryophyta</taxon>
        <taxon>Marchantiophyta</taxon>
        <taxon>Marchantiopsida</taxon>
        <taxon>Marchantiidae</taxon>
        <taxon>Marchantiales</taxon>
        <taxon>Ricciaceae</taxon>
        <taxon>Riccia</taxon>
    </lineage>
</organism>
<name>A0ABD3HJY9_9MARC</name>
<dbReference type="EMBL" id="JBJQOH010000003">
    <property type="protein sequence ID" value="KAL3691161.1"/>
    <property type="molecule type" value="Genomic_DNA"/>
</dbReference>